<evidence type="ECO:0000256" key="3">
    <source>
        <dbReference type="ARBA" id="ARBA00022692"/>
    </source>
</evidence>
<feature type="transmembrane region" description="Helical" evidence="6">
    <location>
        <begin position="338"/>
        <end position="359"/>
    </location>
</feature>
<reference evidence="8" key="1">
    <citation type="journal article" date="2019" name="Int. J. Syst. Evol. Microbiol.">
        <title>The Global Catalogue of Microorganisms (GCM) 10K type strain sequencing project: providing services to taxonomists for standard genome sequencing and annotation.</title>
        <authorList>
            <consortium name="The Broad Institute Genomics Platform"/>
            <consortium name="The Broad Institute Genome Sequencing Center for Infectious Disease"/>
            <person name="Wu L."/>
            <person name="Ma J."/>
        </authorList>
    </citation>
    <scope>NUCLEOTIDE SEQUENCE [LARGE SCALE GENOMIC DNA]</scope>
    <source>
        <strain evidence="8">ICMP 19430</strain>
    </source>
</reference>
<evidence type="ECO:0000313" key="8">
    <source>
        <dbReference type="Proteomes" id="UP001596484"/>
    </source>
</evidence>
<feature type="transmembrane region" description="Helical" evidence="6">
    <location>
        <begin position="94"/>
        <end position="114"/>
    </location>
</feature>
<evidence type="ECO:0000256" key="1">
    <source>
        <dbReference type="ARBA" id="ARBA00004651"/>
    </source>
</evidence>
<dbReference type="RefSeq" id="WP_378400659.1">
    <property type="nucleotide sequence ID" value="NZ_JBHTCS010000001.1"/>
</dbReference>
<feature type="transmembrane region" description="Helical" evidence="6">
    <location>
        <begin position="371"/>
        <end position="391"/>
    </location>
</feature>
<evidence type="ECO:0000313" key="7">
    <source>
        <dbReference type="EMBL" id="MFC7446470.1"/>
    </source>
</evidence>
<comment type="caution">
    <text evidence="7">The sequence shown here is derived from an EMBL/GenBank/DDBJ whole genome shotgun (WGS) entry which is preliminary data.</text>
</comment>
<evidence type="ECO:0000256" key="6">
    <source>
        <dbReference type="SAM" id="Phobius"/>
    </source>
</evidence>
<feature type="transmembrane region" description="Helical" evidence="6">
    <location>
        <begin position="52"/>
        <end position="74"/>
    </location>
</feature>
<feature type="transmembrane region" description="Helical" evidence="6">
    <location>
        <begin position="302"/>
        <end position="318"/>
    </location>
</feature>
<feature type="transmembrane region" description="Helical" evidence="6">
    <location>
        <begin position="427"/>
        <end position="447"/>
    </location>
</feature>
<dbReference type="Pfam" id="PF01943">
    <property type="entry name" value="Polysacc_synt"/>
    <property type="match status" value="1"/>
</dbReference>
<gene>
    <name evidence="7" type="ORF">ACFQS9_01050</name>
</gene>
<protein>
    <submittedName>
        <fullName evidence="7">Oligosaccharide flippase family protein</fullName>
    </submittedName>
</protein>
<proteinExistence type="predicted"/>
<dbReference type="InterPro" id="IPR050833">
    <property type="entry name" value="Poly_Biosynth_Transport"/>
</dbReference>
<feature type="transmembrane region" description="Helical" evidence="6">
    <location>
        <begin position="397"/>
        <end position="415"/>
    </location>
</feature>
<evidence type="ECO:0000256" key="5">
    <source>
        <dbReference type="ARBA" id="ARBA00023136"/>
    </source>
</evidence>
<dbReference type="PANTHER" id="PTHR30250:SF11">
    <property type="entry name" value="O-ANTIGEN TRANSPORTER-RELATED"/>
    <property type="match status" value="1"/>
</dbReference>
<dbReference type="Proteomes" id="UP001596484">
    <property type="component" value="Unassembled WGS sequence"/>
</dbReference>
<feature type="transmembrane region" description="Helical" evidence="6">
    <location>
        <begin position="268"/>
        <end position="290"/>
    </location>
</feature>
<evidence type="ECO:0000256" key="4">
    <source>
        <dbReference type="ARBA" id="ARBA00022989"/>
    </source>
</evidence>
<dbReference type="InterPro" id="IPR002797">
    <property type="entry name" value="Polysacc_synth"/>
</dbReference>
<feature type="transmembrane region" description="Helical" evidence="6">
    <location>
        <begin position="20"/>
        <end position="40"/>
    </location>
</feature>
<keyword evidence="4 6" id="KW-1133">Transmembrane helix</keyword>
<dbReference type="PANTHER" id="PTHR30250">
    <property type="entry name" value="PST FAMILY PREDICTED COLANIC ACID TRANSPORTER"/>
    <property type="match status" value="1"/>
</dbReference>
<sequence length="490" mass="51617">MTTAPREIASDARAAARGTATVLASRVAIAAMGWAGSVVVARSLSADEWGQFSFVFVLLGLLSVVTDLGVGRVVLARLMDDDPDEVALTASSFVALRTLLGVVGYVVAVAYVLILGYPSEVVRATAIAGLVVLFATPGNALSVLFQSRHRLTYVAVAESLGQAVQLALTILAAIFAPYLLVFVIPAIVNELVALSWKSRGVHRKVLGVRPARRIEVARWREMLREALPLAIGFALTIALTKIDVLMLSLMDTFDAVGLYSIGYKFSDIMDTMALAVVAPVSTLLVAAWPARPEVFRRRSRDAGIAFGLMGAVAVASFWPSANAVIELLYGERFGQSTFAAQLLVVAAALTAPVLLGLFLLASAGHQRSYPLVAAGGLVLNIGLNLVLIPRYSFEGSAVATVATMAAMVVALWIVIARVVPIRGLLPVRAMLGLACVAAAVAATGQFVATHTPLPWPVVSALAAALVLALAQPLRLTDGIRPWAILKARRG</sequence>
<comment type="subcellular location">
    <subcellularLocation>
        <location evidence="1">Cell membrane</location>
        <topology evidence="1">Multi-pass membrane protein</topology>
    </subcellularLocation>
</comment>
<organism evidence="7 8">
    <name type="scientific">Rhodococcus daqingensis</name>
    <dbReference type="NCBI Taxonomy" id="2479363"/>
    <lineage>
        <taxon>Bacteria</taxon>
        <taxon>Bacillati</taxon>
        <taxon>Actinomycetota</taxon>
        <taxon>Actinomycetes</taxon>
        <taxon>Mycobacteriales</taxon>
        <taxon>Nocardiaceae</taxon>
        <taxon>Rhodococcus</taxon>
    </lineage>
</organism>
<name>A0ABW2RRV2_9NOCA</name>
<accession>A0ABW2RRV2</accession>
<dbReference type="EMBL" id="JBHTCS010000001">
    <property type="protein sequence ID" value="MFC7446470.1"/>
    <property type="molecule type" value="Genomic_DNA"/>
</dbReference>
<keyword evidence="5 6" id="KW-0472">Membrane</keyword>
<evidence type="ECO:0000256" key="2">
    <source>
        <dbReference type="ARBA" id="ARBA00022475"/>
    </source>
</evidence>
<feature type="transmembrane region" description="Helical" evidence="6">
    <location>
        <begin position="126"/>
        <end position="146"/>
    </location>
</feature>
<feature type="transmembrane region" description="Helical" evidence="6">
    <location>
        <begin position="453"/>
        <end position="470"/>
    </location>
</feature>
<keyword evidence="2" id="KW-1003">Cell membrane</keyword>
<keyword evidence="8" id="KW-1185">Reference proteome</keyword>
<keyword evidence="3 6" id="KW-0812">Transmembrane</keyword>
<feature type="transmembrane region" description="Helical" evidence="6">
    <location>
        <begin position="166"/>
        <end position="194"/>
    </location>
</feature>